<organism evidence="2 3">
    <name type="scientific">Diabrotica virgifera virgifera</name>
    <name type="common">western corn rootworm</name>
    <dbReference type="NCBI Taxonomy" id="50390"/>
    <lineage>
        <taxon>Eukaryota</taxon>
        <taxon>Metazoa</taxon>
        <taxon>Ecdysozoa</taxon>
        <taxon>Arthropoda</taxon>
        <taxon>Hexapoda</taxon>
        <taxon>Insecta</taxon>
        <taxon>Pterygota</taxon>
        <taxon>Neoptera</taxon>
        <taxon>Endopterygota</taxon>
        <taxon>Coleoptera</taxon>
        <taxon>Polyphaga</taxon>
        <taxon>Cucujiformia</taxon>
        <taxon>Chrysomeloidea</taxon>
        <taxon>Chrysomelidae</taxon>
        <taxon>Galerucinae</taxon>
        <taxon>Diabroticina</taxon>
        <taxon>Diabroticites</taxon>
        <taxon>Diabrotica</taxon>
    </lineage>
</organism>
<accession>A0ABM5KDH6</accession>
<sequence>MAPHASKELKARIVTKLEDGWSLSAVTNHFNTPSKMDVETELAKEGDVKDTIVSQVEDVRNCEETTLDKNKDSPKKTHKTNSKRRRRSRSKTPQTMNDEPKIIHISMKKIEEEASNGNEESTEQNLKENGEENTAELKPMKDKVADVNGSNGEAKMKEVKNGVDKQENGSSNGVSEDNSNDVESTGNEFKGFIEIEEAKEALIEQETEINETVKDKEHSEKAGSPKKSSQQESKSPESESVEMEPLVVGDEVESELQFLEENSDKESGKGSPVIPRCFTRRSFTRNIPTPRTPKLSDDPDSEKNSVTDQTEETICNLPNDVNIPKIELNDSSDSLDTLNTSTNVEVGGNSTRLDFTEATNTITPPNTEENHFDEAYRNNLRARVLSARRPLRMTDDYRKKVLINAQHRSDLHLPYDLDEPCGGIKRKLRSMTPDAKKLKLDSPGYTSFLSNSFAGFTTRFRTHVDASTPELISYKDERSDIHFSDGLESQQIEDAEGDESKKWCSVM</sequence>
<dbReference type="EnsemblMetazoa" id="XM_050652289.1">
    <property type="protein sequence ID" value="XP_050508246.1"/>
    <property type="gene ID" value="LOC114326931"/>
</dbReference>
<evidence type="ECO:0000313" key="3">
    <source>
        <dbReference type="Proteomes" id="UP001652700"/>
    </source>
</evidence>
<name>A0ABM5KDH6_DIAVI</name>
<feature type="compositionally biased region" description="Polar residues" evidence="1">
    <location>
        <begin position="168"/>
        <end position="187"/>
    </location>
</feature>
<dbReference type="Proteomes" id="UP001652700">
    <property type="component" value="Unplaced"/>
</dbReference>
<feature type="compositionally biased region" description="Basic and acidic residues" evidence="1">
    <location>
        <begin position="98"/>
        <end position="112"/>
    </location>
</feature>
<feature type="compositionally biased region" description="Basic residues" evidence="1">
    <location>
        <begin position="76"/>
        <end position="90"/>
    </location>
</feature>
<feature type="compositionally biased region" description="Basic and acidic residues" evidence="1">
    <location>
        <begin position="154"/>
        <end position="167"/>
    </location>
</feature>
<dbReference type="RefSeq" id="XP_050508246.1">
    <property type="nucleotide sequence ID" value="XM_050652289.1"/>
</dbReference>
<dbReference type="GeneID" id="114326931"/>
<feature type="compositionally biased region" description="Basic and acidic residues" evidence="1">
    <location>
        <begin position="191"/>
        <end position="202"/>
    </location>
</feature>
<feature type="compositionally biased region" description="Basic and acidic residues" evidence="1">
    <location>
        <begin position="498"/>
        <end position="507"/>
    </location>
</feature>
<feature type="region of interest" description="Disordered" evidence="1">
    <location>
        <begin position="486"/>
        <end position="507"/>
    </location>
</feature>
<feature type="compositionally biased region" description="Basic and acidic residues" evidence="1">
    <location>
        <begin position="294"/>
        <end position="305"/>
    </location>
</feature>
<feature type="region of interest" description="Disordered" evidence="1">
    <location>
        <begin position="61"/>
        <end position="310"/>
    </location>
</feature>
<evidence type="ECO:0000313" key="2">
    <source>
        <dbReference type="EnsemblMetazoa" id="XP_050508246.1"/>
    </source>
</evidence>
<protein>
    <submittedName>
        <fullName evidence="2">Uncharacterized protein</fullName>
    </submittedName>
</protein>
<feature type="compositionally biased region" description="Basic and acidic residues" evidence="1">
    <location>
        <begin position="211"/>
        <end position="223"/>
    </location>
</feature>
<keyword evidence="3" id="KW-1185">Reference proteome</keyword>
<evidence type="ECO:0000256" key="1">
    <source>
        <dbReference type="SAM" id="MobiDB-lite"/>
    </source>
</evidence>
<reference evidence="2" key="1">
    <citation type="submission" date="2025-05" db="UniProtKB">
        <authorList>
            <consortium name="EnsemblMetazoa"/>
        </authorList>
    </citation>
    <scope>IDENTIFICATION</scope>
</reference>
<feature type="compositionally biased region" description="Basic and acidic residues" evidence="1">
    <location>
        <begin position="61"/>
        <end position="75"/>
    </location>
</feature>
<proteinExistence type="predicted"/>